<evidence type="ECO:0000256" key="10">
    <source>
        <dbReference type="ARBA" id="ARBA00023157"/>
    </source>
</evidence>
<dbReference type="SUPFAM" id="SSF57501">
    <property type="entry name" value="Cystine-knot cytokines"/>
    <property type="match status" value="1"/>
</dbReference>
<evidence type="ECO:0000256" key="13">
    <source>
        <dbReference type="RuleBase" id="RU000354"/>
    </source>
</evidence>
<dbReference type="OrthoDB" id="6427922at2759"/>
<evidence type="ECO:0000256" key="5">
    <source>
        <dbReference type="ARBA" id="ARBA00022525"/>
    </source>
</evidence>
<evidence type="ECO:0000256" key="2">
    <source>
        <dbReference type="ARBA" id="ARBA00006656"/>
    </source>
</evidence>
<feature type="domain" description="TGF-beta family profile" evidence="14">
    <location>
        <begin position="260"/>
        <end position="392"/>
    </location>
</feature>
<dbReference type="AlphaFoldDB" id="A0A9Q1AWV5"/>
<name>A0A9Q1AWV5_9SAUR</name>
<gene>
    <name evidence="15" type="ORF">JRQ81_002675</name>
</gene>
<dbReference type="Pfam" id="PF00019">
    <property type="entry name" value="TGF_beta"/>
    <property type="match status" value="1"/>
</dbReference>
<dbReference type="InterPro" id="IPR015615">
    <property type="entry name" value="TGF-beta-rel"/>
</dbReference>
<dbReference type="CDD" id="cd19403">
    <property type="entry name" value="TGF_beta_GDF9"/>
    <property type="match status" value="1"/>
</dbReference>
<keyword evidence="11" id="KW-0325">Glycoprotein</keyword>
<reference evidence="15" key="1">
    <citation type="journal article" date="2023" name="DNA Res.">
        <title>Chromosome-level genome assembly of Phrynocephalus forsythii using third-generation DNA sequencing and Hi-C analysis.</title>
        <authorList>
            <person name="Qi Y."/>
            <person name="Zhao W."/>
            <person name="Zhao Y."/>
            <person name="Niu C."/>
            <person name="Cao S."/>
            <person name="Zhang Y."/>
        </authorList>
    </citation>
    <scope>NUCLEOTIDE SEQUENCE</scope>
    <source>
        <tissue evidence="15">Muscle</tissue>
    </source>
</reference>
<evidence type="ECO:0000256" key="4">
    <source>
        <dbReference type="ARBA" id="ARBA00022514"/>
    </source>
</evidence>
<dbReference type="PANTHER" id="PTHR11848:SF19">
    <property type="entry name" value="GROWTH_DIFFERENTIATION FACTOR 9"/>
    <property type="match status" value="1"/>
</dbReference>
<evidence type="ECO:0000256" key="6">
    <source>
        <dbReference type="ARBA" id="ARBA00022553"/>
    </source>
</evidence>
<dbReference type="Proteomes" id="UP001142489">
    <property type="component" value="Unassembled WGS sequence"/>
</dbReference>
<proteinExistence type="inferred from homology"/>
<dbReference type="EMBL" id="JAPFRF010000011">
    <property type="protein sequence ID" value="KAJ7316513.1"/>
    <property type="molecule type" value="Genomic_DNA"/>
</dbReference>
<dbReference type="InterPro" id="IPR017948">
    <property type="entry name" value="TGFb_CS"/>
</dbReference>
<evidence type="ECO:0000313" key="16">
    <source>
        <dbReference type="Proteomes" id="UP001142489"/>
    </source>
</evidence>
<keyword evidence="10" id="KW-1015">Disulfide bond</keyword>
<keyword evidence="4" id="KW-0202">Cytokine</keyword>
<evidence type="ECO:0000256" key="12">
    <source>
        <dbReference type="ARBA" id="ARBA00046703"/>
    </source>
</evidence>
<keyword evidence="8" id="KW-0732">Signal</keyword>
<sequence>MPPFFKVLSDHNHNQGQDDGTQRPRPDARALRYMKRLYKMFATKEGIPKVNKNNLYNTVRLFSPNAECMHPSEDQVRGDYHSVDLLFNLDWVTDVEYLLKSVLLYSFDKSISKSSVLTCTCNLTVKEYDASSQVCPNISQAMTFNLHLEVRRKWVEIDVTSFLQPLIASNKRNIHMAVNFTCLKNIQSPILNHDSFNMVLVAPSLLLYLNDTSDQAYHRNSLLKRRRKKPLWSGRRKAPVTDLNKEMPGKVLKQGKRALRLRRDGEKENEPVSIHNIRQYYEQFLFPQNECELHNFWLRFSQLKWERWIIAPRRYNPHYCKGQCPRVVGHRYGSPVHTMVQNIIYEKLDSSVPRPSCVPAEYSPLSVLKVEPDRSIVYKEYEDMIATKCTCR</sequence>
<evidence type="ECO:0000259" key="14">
    <source>
        <dbReference type="PROSITE" id="PS51362"/>
    </source>
</evidence>
<evidence type="ECO:0000256" key="11">
    <source>
        <dbReference type="ARBA" id="ARBA00023180"/>
    </source>
</evidence>
<dbReference type="SMART" id="SM00204">
    <property type="entry name" value="TGFB"/>
    <property type="match status" value="1"/>
</dbReference>
<accession>A0A9Q1AWV5</accession>
<dbReference type="GO" id="GO:0005125">
    <property type="term" value="F:cytokine activity"/>
    <property type="evidence" value="ECO:0007669"/>
    <property type="project" value="UniProtKB-KW"/>
</dbReference>
<dbReference type="Gene3D" id="2.10.90.10">
    <property type="entry name" value="Cystine-knot cytokines"/>
    <property type="match status" value="1"/>
</dbReference>
<keyword evidence="9 13" id="KW-0339">Growth factor</keyword>
<keyword evidence="6" id="KW-0597">Phosphoprotein</keyword>
<keyword evidence="5" id="KW-0964">Secreted</keyword>
<evidence type="ECO:0000256" key="8">
    <source>
        <dbReference type="ARBA" id="ARBA00022729"/>
    </source>
</evidence>
<dbReference type="GO" id="GO:0008083">
    <property type="term" value="F:growth factor activity"/>
    <property type="evidence" value="ECO:0007669"/>
    <property type="project" value="UniProtKB-KW"/>
</dbReference>
<evidence type="ECO:0000256" key="7">
    <source>
        <dbReference type="ARBA" id="ARBA00022685"/>
    </source>
</evidence>
<evidence type="ECO:0000256" key="3">
    <source>
        <dbReference type="ARBA" id="ARBA00017637"/>
    </source>
</evidence>
<dbReference type="PANTHER" id="PTHR11848">
    <property type="entry name" value="TGF-BETA FAMILY"/>
    <property type="match status" value="1"/>
</dbReference>
<dbReference type="InterPro" id="IPR001839">
    <property type="entry name" value="TGF-b_C"/>
</dbReference>
<keyword evidence="16" id="KW-1185">Reference proteome</keyword>
<comment type="caution">
    <text evidence="15">The sequence shown here is derived from an EMBL/GenBank/DDBJ whole genome shotgun (WGS) entry which is preliminary data.</text>
</comment>
<dbReference type="FunFam" id="2.10.90.10:FF:000012">
    <property type="entry name" value="Growth/differentiation factor 9 (Predicted)"/>
    <property type="match status" value="1"/>
</dbReference>
<organism evidence="15 16">
    <name type="scientific">Phrynocephalus forsythii</name>
    <dbReference type="NCBI Taxonomy" id="171643"/>
    <lineage>
        <taxon>Eukaryota</taxon>
        <taxon>Metazoa</taxon>
        <taxon>Chordata</taxon>
        <taxon>Craniata</taxon>
        <taxon>Vertebrata</taxon>
        <taxon>Euteleostomi</taxon>
        <taxon>Lepidosauria</taxon>
        <taxon>Squamata</taxon>
        <taxon>Bifurcata</taxon>
        <taxon>Unidentata</taxon>
        <taxon>Episquamata</taxon>
        <taxon>Toxicofera</taxon>
        <taxon>Iguania</taxon>
        <taxon>Acrodonta</taxon>
        <taxon>Agamidae</taxon>
        <taxon>Agaminae</taxon>
        <taxon>Phrynocephalus</taxon>
    </lineage>
</organism>
<protein>
    <recommendedName>
        <fullName evidence="3">Growth/differentiation factor 9</fullName>
    </recommendedName>
</protein>
<dbReference type="InterPro" id="IPR029034">
    <property type="entry name" value="Cystine-knot_cytokine"/>
</dbReference>
<comment type="similarity">
    <text evidence="2 13">Belongs to the TGF-beta family.</text>
</comment>
<comment type="subunit">
    <text evidence="12">Homodimer or heterodimer. But, in contrast to other members of this family, cannot be disulfide-linked.</text>
</comment>
<comment type="subcellular location">
    <subcellularLocation>
        <location evidence="1">Secreted</location>
    </subcellularLocation>
</comment>
<keyword evidence="7" id="KW-0165">Cleavage on pair of basic residues</keyword>
<evidence type="ECO:0000313" key="15">
    <source>
        <dbReference type="EMBL" id="KAJ7316513.1"/>
    </source>
</evidence>
<dbReference type="InterPro" id="IPR015617">
    <property type="entry name" value="Growth_differentiation_fac-9_C"/>
</dbReference>
<dbReference type="PROSITE" id="PS00250">
    <property type="entry name" value="TGF_BETA_1"/>
    <property type="match status" value="1"/>
</dbReference>
<evidence type="ECO:0000256" key="1">
    <source>
        <dbReference type="ARBA" id="ARBA00004613"/>
    </source>
</evidence>
<dbReference type="GO" id="GO:0005615">
    <property type="term" value="C:extracellular space"/>
    <property type="evidence" value="ECO:0007669"/>
    <property type="project" value="UniProtKB-KW"/>
</dbReference>
<evidence type="ECO:0000256" key="9">
    <source>
        <dbReference type="ARBA" id="ARBA00023030"/>
    </source>
</evidence>
<dbReference type="PROSITE" id="PS51362">
    <property type="entry name" value="TGF_BETA_2"/>
    <property type="match status" value="1"/>
</dbReference>